<comment type="caution">
    <text evidence="10">The sequence shown here is derived from an EMBL/GenBank/DDBJ whole genome shotgun (WGS) entry which is preliminary data.</text>
</comment>
<dbReference type="EMBL" id="JAWDKA010000001">
    <property type="protein sequence ID" value="MDV0441046.1"/>
    <property type="molecule type" value="Genomic_DNA"/>
</dbReference>
<evidence type="ECO:0000256" key="5">
    <source>
        <dbReference type="ARBA" id="ARBA00022801"/>
    </source>
</evidence>
<dbReference type="FunFam" id="3.40.630.10:FF:000018">
    <property type="entry name" value="Aminoacyl-histidine dipeptidase PepD"/>
    <property type="match status" value="1"/>
</dbReference>
<feature type="domain" description="Peptidase M20 dimerisation" evidence="9">
    <location>
        <begin position="203"/>
        <end position="274"/>
    </location>
</feature>
<dbReference type="GO" id="GO:0006508">
    <property type="term" value="P:proteolysis"/>
    <property type="evidence" value="ECO:0007669"/>
    <property type="project" value="UniProtKB-KW"/>
</dbReference>
<keyword evidence="3" id="KW-0645">Protease</keyword>
<keyword evidence="6" id="KW-0862">Zinc</keyword>
<evidence type="ECO:0000259" key="9">
    <source>
        <dbReference type="Pfam" id="PF07687"/>
    </source>
</evidence>
<organism evidence="10 11">
    <name type="scientific">Methanorbis furvi</name>
    <dbReference type="NCBI Taxonomy" id="3028299"/>
    <lineage>
        <taxon>Archaea</taxon>
        <taxon>Methanobacteriati</taxon>
        <taxon>Methanobacteriota</taxon>
        <taxon>Stenosarchaea group</taxon>
        <taxon>Methanomicrobia</taxon>
        <taxon>Methanomicrobiales</taxon>
        <taxon>Methanocorpusculaceae</taxon>
        <taxon>Methanorbis</taxon>
    </lineage>
</organism>
<dbReference type="InterPro" id="IPR001160">
    <property type="entry name" value="Peptidase_M20C"/>
</dbReference>
<dbReference type="Proteomes" id="UP001273136">
    <property type="component" value="Unassembled WGS sequence"/>
</dbReference>
<dbReference type="Pfam" id="PF07687">
    <property type="entry name" value="M20_dimer"/>
    <property type="match status" value="1"/>
</dbReference>
<dbReference type="GO" id="GO:0046872">
    <property type="term" value="F:metal ion binding"/>
    <property type="evidence" value="ECO:0007669"/>
    <property type="project" value="UniProtKB-KW"/>
</dbReference>
<dbReference type="InterPro" id="IPR002933">
    <property type="entry name" value="Peptidase_M20"/>
</dbReference>
<evidence type="ECO:0000256" key="7">
    <source>
        <dbReference type="ARBA" id="ARBA00023049"/>
    </source>
</evidence>
<evidence type="ECO:0000256" key="8">
    <source>
        <dbReference type="ARBA" id="ARBA00023285"/>
    </source>
</evidence>
<dbReference type="Pfam" id="PF01546">
    <property type="entry name" value="Peptidase_M20"/>
    <property type="match status" value="1"/>
</dbReference>
<dbReference type="FunFam" id="3.40.630.10:FF:000015">
    <property type="entry name" value="Aminoacyl-histidine dipeptidase PepD"/>
    <property type="match status" value="1"/>
</dbReference>
<dbReference type="InterPro" id="IPR011650">
    <property type="entry name" value="Peptidase_M20_dimer"/>
</dbReference>
<evidence type="ECO:0000313" key="11">
    <source>
        <dbReference type="Proteomes" id="UP001273136"/>
    </source>
</evidence>
<dbReference type="SUPFAM" id="SSF53187">
    <property type="entry name" value="Zn-dependent exopeptidases"/>
    <property type="match status" value="1"/>
</dbReference>
<dbReference type="EC" id="3.4.13.18" evidence="10"/>
<comment type="cofactor">
    <cofactor evidence="2">
        <name>Zn(2+)</name>
        <dbReference type="ChEBI" id="CHEBI:29105"/>
    </cofactor>
</comment>
<keyword evidence="10" id="KW-0224">Dipeptidase</keyword>
<dbReference type="PIRSF" id="PIRSF016599">
    <property type="entry name" value="Xaa-His_dipept"/>
    <property type="match status" value="1"/>
</dbReference>
<proteinExistence type="predicted"/>
<evidence type="ECO:0000256" key="4">
    <source>
        <dbReference type="ARBA" id="ARBA00022723"/>
    </source>
</evidence>
<dbReference type="AlphaFoldDB" id="A0AAE4MBF8"/>
<keyword evidence="7" id="KW-0482">Metalloprotease</keyword>
<keyword evidence="5 10" id="KW-0378">Hydrolase</keyword>
<dbReference type="NCBIfam" id="TIGR01893">
    <property type="entry name" value="aa-his-dipept"/>
    <property type="match status" value="1"/>
</dbReference>
<comment type="cofactor">
    <cofactor evidence="1">
        <name>Co(2+)</name>
        <dbReference type="ChEBI" id="CHEBI:48828"/>
    </cofactor>
</comment>
<evidence type="ECO:0000313" key="10">
    <source>
        <dbReference type="EMBL" id="MDV0441046.1"/>
    </source>
</evidence>
<accession>A0AAE4MBF8</accession>
<dbReference type="PRINTS" id="PR00934">
    <property type="entry name" value="XHISDIPTASE"/>
</dbReference>
<dbReference type="RefSeq" id="WP_338093440.1">
    <property type="nucleotide sequence ID" value="NZ_JAWDKA010000001.1"/>
</dbReference>
<evidence type="ECO:0000256" key="3">
    <source>
        <dbReference type="ARBA" id="ARBA00022670"/>
    </source>
</evidence>
<keyword evidence="11" id="KW-1185">Reference proteome</keyword>
<evidence type="ECO:0000256" key="2">
    <source>
        <dbReference type="ARBA" id="ARBA00001947"/>
    </source>
</evidence>
<dbReference type="PANTHER" id="PTHR43501:SF1">
    <property type="entry name" value="CYTOSOL NON-SPECIFIC DIPEPTIDASE"/>
    <property type="match status" value="1"/>
</dbReference>
<gene>
    <name evidence="10" type="primary">pepD</name>
    <name evidence="10" type="ORF">McpAg1_02250</name>
</gene>
<dbReference type="GO" id="GO:0070573">
    <property type="term" value="F:metallodipeptidase activity"/>
    <property type="evidence" value="ECO:0007669"/>
    <property type="project" value="TreeGrafter"/>
</dbReference>
<evidence type="ECO:0000256" key="6">
    <source>
        <dbReference type="ARBA" id="ARBA00022833"/>
    </source>
</evidence>
<dbReference type="GO" id="GO:0005829">
    <property type="term" value="C:cytosol"/>
    <property type="evidence" value="ECO:0007669"/>
    <property type="project" value="TreeGrafter"/>
</dbReference>
<sequence length="476" mass="51343">MNHGPVLQYFEEITKIPRPSKHEEKMRRYLLAFAKEHNLSAREDAAGNICIVREPDPACRSAPAVVLQSHMDMVCEKDQTKTINFETDPIETEIVGDWICAKGTTLGADNGIGIAYSLAALTENIRAGKIECLFTVDEETGLTGAKAVSAEMFEGSLLINLDSEEEGAICTGCAGGVETVAEISWTPAPSPAENIYFRFTIDGLSGGHSGMEIHLGRANSIKILAEFLAKIPGATICRLFGGNLSNAIPRHAEAIFGVPAADVEDVKNMFSAFACETTQKYQKTDPDIALSLEPGSFEAESIPAGVAKSLVAALDACKNGVIAMSTTIPDLVQTSTNLAALEMKNNSLTITTLQRSVAESEKTAVSEEITKLFEQCGAVVTTENEFPGWMPDPDSPLLQTAVIVHEKIYGKRPLIGATHGGLECGLFRRVRPELDMIAIGPNITGAHSPQERMQISSANRVWEYLCEILETIGEKK</sequence>
<name>A0AAE4MBF8_9EURY</name>
<keyword evidence="4" id="KW-0479">Metal-binding</keyword>
<protein>
    <submittedName>
        <fullName evidence="10">Cytosol non-specific dipeptidase</fullName>
        <ecNumber evidence="10">3.4.13.18</ecNumber>
    </submittedName>
</protein>
<keyword evidence="8" id="KW-0170">Cobalt</keyword>
<evidence type="ECO:0000256" key="1">
    <source>
        <dbReference type="ARBA" id="ARBA00001941"/>
    </source>
</evidence>
<reference evidence="10" key="1">
    <citation type="submission" date="2023-06" db="EMBL/GenBank/DDBJ databases">
        <title>Genome sequence of Methancorpusculaceae sp. Ag1.</title>
        <authorList>
            <person name="Protasov E."/>
            <person name="Platt K."/>
            <person name="Poehlein A."/>
            <person name="Daniel R."/>
            <person name="Brune A."/>
        </authorList>
    </citation>
    <scope>NUCLEOTIDE SEQUENCE</scope>
    <source>
        <strain evidence="10">Ag1</strain>
    </source>
</reference>
<dbReference type="PANTHER" id="PTHR43501">
    <property type="entry name" value="CYTOSOL NON-SPECIFIC DIPEPTIDASE"/>
    <property type="match status" value="1"/>
</dbReference>
<dbReference type="Gene3D" id="3.40.630.10">
    <property type="entry name" value="Zn peptidases"/>
    <property type="match status" value="2"/>
</dbReference>